<keyword evidence="8 10" id="KW-0472">Membrane</keyword>
<dbReference type="NCBIfam" id="TIGR03592">
    <property type="entry name" value="yidC_oxa1_cterm"/>
    <property type="match status" value="1"/>
</dbReference>
<keyword evidence="6 10" id="KW-1133">Transmembrane helix</keyword>
<evidence type="ECO:0000256" key="10">
    <source>
        <dbReference type="SAM" id="Phobius"/>
    </source>
</evidence>
<dbReference type="Proteomes" id="UP000192578">
    <property type="component" value="Unassembled WGS sequence"/>
</dbReference>
<evidence type="ECO:0000256" key="3">
    <source>
        <dbReference type="ARBA" id="ARBA00022692"/>
    </source>
</evidence>
<sequence>MCASLRDVFPVEEFSFLRPQLCIPSSYTRTLREQDRGGLLSPTKMFRFSTSGVRFIAADAEAETPIPKHADVVIQPKIEGAETVFIVPDAPAIPEIGEMILQAPTSSLAELGLNTWWPAGLLRSTFDWIHVTLDVPWWATIVAATLVVRILLFPLVVKSQRNAAVMQRNLPEMQRLQLAMSDARQRGDVMGSAASAHALQEFMKKENFNPIKSMIPALVQAPVFMSFYFGLKKMAEAPVESMKEGGILWFTDLTMPDPIYLLPLLTSTTLFAVIELGAETGGANSAQMASLKIIMRAMPVMTFVFTSGITSFTPAFPAAVLVYWCTSNMTSLVQVGILKIPAVRDFLKIPQKVKHNPDDLPLQKKTMVESWRESTQNSRMAREIDDRARVDSVNFRQAGMGPIPKTYKFDPTKIRPAVSAAPVKK</sequence>
<protein>
    <submittedName>
        <fullName evidence="12">Mitochondrial inner membrane protein OXA1L</fullName>
    </submittedName>
</protein>
<dbReference type="GO" id="GO:0032977">
    <property type="term" value="F:membrane insertase activity"/>
    <property type="evidence" value="ECO:0007669"/>
    <property type="project" value="InterPro"/>
</dbReference>
<dbReference type="InterPro" id="IPR028055">
    <property type="entry name" value="YidC/Oxa/ALB_C"/>
</dbReference>
<dbReference type="GO" id="GO:0032979">
    <property type="term" value="P:protein insertion into mitochondrial inner membrane from matrix"/>
    <property type="evidence" value="ECO:0007669"/>
    <property type="project" value="TreeGrafter"/>
</dbReference>
<organism evidence="12 13">
    <name type="scientific">Hypsibius exemplaris</name>
    <name type="common">Freshwater tardigrade</name>
    <dbReference type="NCBI Taxonomy" id="2072580"/>
    <lineage>
        <taxon>Eukaryota</taxon>
        <taxon>Metazoa</taxon>
        <taxon>Ecdysozoa</taxon>
        <taxon>Tardigrada</taxon>
        <taxon>Eutardigrada</taxon>
        <taxon>Parachela</taxon>
        <taxon>Hypsibioidea</taxon>
        <taxon>Hypsibiidae</taxon>
        <taxon>Hypsibius</taxon>
    </lineage>
</organism>
<dbReference type="InterPro" id="IPR001708">
    <property type="entry name" value="YidC/ALB3/OXA1/COX18"/>
</dbReference>
<comment type="caution">
    <text evidence="12">The sequence shown here is derived from an EMBL/GenBank/DDBJ whole genome shotgun (WGS) entry which is preliminary data.</text>
</comment>
<evidence type="ECO:0000256" key="9">
    <source>
        <dbReference type="RuleBase" id="RU003945"/>
    </source>
</evidence>
<dbReference type="Pfam" id="PF02096">
    <property type="entry name" value="60KD_IMP"/>
    <property type="match status" value="1"/>
</dbReference>
<keyword evidence="5" id="KW-0809">Transit peptide</keyword>
<keyword evidence="3 9" id="KW-0812">Transmembrane</keyword>
<evidence type="ECO:0000259" key="11">
    <source>
        <dbReference type="Pfam" id="PF02096"/>
    </source>
</evidence>
<evidence type="ECO:0000256" key="2">
    <source>
        <dbReference type="ARBA" id="ARBA00009877"/>
    </source>
</evidence>
<proteinExistence type="inferred from homology"/>
<evidence type="ECO:0000256" key="7">
    <source>
        <dbReference type="ARBA" id="ARBA00023128"/>
    </source>
</evidence>
<evidence type="ECO:0000256" key="8">
    <source>
        <dbReference type="ARBA" id="ARBA00023136"/>
    </source>
</evidence>
<dbReference type="CDD" id="cd20069">
    <property type="entry name" value="5TM_Oxa1-like"/>
    <property type="match status" value="1"/>
</dbReference>
<dbReference type="PANTHER" id="PTHR12428">
    <property type="entry name" value="OXA1"/>
    <property type="match status" value="1"/>
</dbReference>
<dbReference type="AlphaFoldDB" id="A0A1W0WQ25"/>
<accession>A0A1W0WQ25</accession>
<feature type="transmembrane region" description="Helical" evidence="10">
    <location>
        <begin position="137"/>
        <end position="157"/>
    </location>
</feature>
<evidence type="ECO:0000256" key="1">
    <source>
        <dbReference type="ARBA" id="ARBA00004448"/>
    </source>
</evidence>
<dbReference type="EMBL" id="MTYJ01000063">
    <property type="protein sequence ID" value="OQV17253.1"/>
    <property type="molecule type" value="Genomic_DNA"/>
</dbReference>
<dbReference type="PANTHER" id="PTHR12428:SF66">
    <property type="entry name" value="MITOCHONDRIAL INNER MEMBRANE PROTEIN OXA1L"/>
    <property type="match status" value="1"/>
</dbReference>
<feature type="transmembrane region" description="Helical" evidence="10">
    <location>
        <begin position="299"/>
        <end position="324"/>
    </location>
</feature>
<comment type="subcellular location">
    <subcellularLocation>
        <location evidence="9">Membrane</location>
        <topology evidence="9">Multi-pass membrane protein</topology>
    </subcellularLocation>
    <subcellularLocation>
        <location evidence="1">Mitochondrion inner membrane</location>
        <topology evidence="1">Multi-pass membrane protein</topology>
    </subcellularLocation>
</comment>
<reference evidence="13" key="1">
    <citation type="submission" date="2017-01" db="EMBL/GenBank/DDBJ databases">
        <title>Comparative genomics of anhydrobiosis in the tardigrade Hypsibius dujardini.</title>
        <authorList>
            <person name="Yoshida Y."/>
            <person name="Koutsovoulos G."/>
            <person name="Laetsch D."/>
            <person name="Stevens L."/>
            <person name="Kumar S."/>
            <person name="Horikawa D."/>
            <person name="Ishino K."/>
            <person name="Komine S."/>
            <person name="Tomita M."/>
            <person name="Blaxter M."/>
            <person name="Arakawa K."/>
        </authorList>
    </citation>
    <scope>NUCLEOTIDE SEQUENCE [LARGE SCALE GENOMIC DNA]</scope>
    <source>
        <strain evidence="13">Z151</strain>
    </source>
</reference>
<comment type="similarity">
    <text evidence="2 9">Belongs to the OXA1/ALB3/YidC family.</text>
</comment>
<feature type="domain" description="Membrane insertase YidC/Oxa/ALB C-terminal" evidence="11">
    <location>
        <begin position="137"/>
        <end position="335"/>
    </location>
</feature>
<evidence type="ECO:0000313" key="12">
    <source>
        <dbReference type="EMBL" id="OQV17253.1"/>
    </source>
</evidence>
<name>A0A1W0WQ25_HYPEX</name>
<evidence type="ECO:0000256" key="4">
    <source>
        <dbReference type="ARBA" id="ARBA00022792"/>
    </source>
</evidence>
<evidence type="ECO:0000256" key="5">
    <source>
        <dbReference type="ARBA" id="ARBA00022946"/>
    </source>
</evidence>
<dbReference type="GO" id="GO:0005743">
    <property type="term" value="C:mitochondrial inner membrane"/>
    <property type="evidence" value="ECO:0007669"/>
    <property type="project" value="UniProtKB-SubCell"/>
</dbReference>
<dbReference type="OrthoDB" id="2148490at2759"/>
<keyword evidence="4" id="KW-0999">Mitochondrion inner membrane</keyword>
<keyword evidence="13" id="KW-1185">Reference proteome</keyword>
<gene>
    <name evidence="12" type="ORF">BV898_08650</name>
</gene>
<evidence type="ECO:0000256" key="6">
    <source>
        <dbReference type="ARBA" id="ARBA00022989"/>
    </source>
</evidence>
<evidence type="ECO:0000313" key="13">
    <source>
        <dbReference type="Proteomes" id="UP000192578"/>
    </source>
</evidence>
<keyword evidence="7" id="KW-0496">Mitochondrion</keyword>